<sequence length="207" mass="24508">MRDYLNKEKDDHEEETNTIFESYNEFEKAIKKAFRTVDKARAAEYYINGLKQKGLEDEPLMSAFYKGLKEEVKDELYRENKPDNLLDYIAMAKIEVTESEVEHKNLNWTFCYDDNCYVYISTLQTGIRTTISNKKIKAKIRKVIATLRKDLANTNKKLEGEKRNKNDKDDKSPITKEERLKNIPKKYRKYEKLFAEELETGLPEHSQ</sequence>
<dbReference type="OrthoDB" id="5151719at2759"/>
<dbReference type="KEGG" id="mbrn:90968260"/>
<accession>A0A7D5V4E6</accession>
<dbReference type="RefSeq" id="XP_065987826.1">
    <property type="nucleotide sequence ID" value="XM_066131833.1"/>
</dbReference>
<dbReference type="Proteomes" id="UP000510686">
    <property type="component" value="Chromosome 7"/>
</dbReference>
<name>A0A7D5V4E6_9HYPO</name>
<keyword evidence="3" id="KW-1185">Reference proteome</keyword>
<organism evidence="2 3">
    <name type="scientific">Metarhizium brunneum</name>
    <dbReference type="NCBI Taxonomy" id="500148"/>
    <lineage>
        <taxon>Eukaryota</taxon>
        <taxon>Fungi</taxon>
        <taxon>Dikarya</taxon>
        <taxon>Ascomycota</taxon>
        <taxon>Pezizomycotina</taxon>
        <taxon>Sordariomycetes</taxon>
        <taxon>Hypocreomycetidae</taxon>
        <taxon>Hypocreales</taxon>
        <taxon>Clavicipitaceae</taxon>
        <taxon>Metarhizium</taxon>
    </lineage>
</organism>
<evidence type="ECO:0000256" key="1">
    <source>
        <dbReference type="SAM" id="MobiDB-lite"/>
    </source>
</evidence>
<evidence type="ECO:0000313" key="2">
    <source>
        <dbReference type="EMBL" id="QLI74158.1"/>
    </source>
</evidence>
<dbReference type="AlphaFoldDB" id="A0A7D5V4E6"/>
<dbReference type="GeneID" id="90968260"/>
<evidence type="ECO:0000313" key="3">
    <source>
        <dbReference type="Proteomes" id="UP000510686"/>
    </source>
</evidence>
<gene>
    <name evidence="2" type="ORF">G6M90_00g111620</name>
</gene>
<proteinExistence type="predicted"/>
<dbReference type="EMBL" id="CP058938">
    <property type="protein sequence ID" value="QLI74158.1"/>
    <property type="molecule type" value="Genomic_DNA"/>
</dbReference>
<protein>
    <submittedName>
        <fullName evidence="2">Uncharacterized protein</fullName>
    </submittedName>
</protein>
<reference evidence="2 3" key="1">
    <citation type="submission" date="2020-07" db="EMBL/GenBank/DDBJ databases">
        <title>Telomere length de novo assembly of all 7 chromosomes of the fungus, Metarhizium brunneum, using a novel assembly pipeline.</title>
        <authorList>
            <person name="Saud z."/>
            <person name="Kortsinoglou A."/>
            <person name="Kouvelis V.N."/>
            <person name="Butt T.M."/>
        </authorList>
    </citation>
    <scope>NUCLEOTIDE SEQUENCE [LARGE SCALE GENOMIC DNA]</scope>
    <source>
        <strain evidence="2 3">4556</strain>
    </source>
</reference>
<feature type="region of interest" description="Disordered" evidence="1">
    <location>
        <begin position="155"/>
        <end position="180"/>
    </location>
</feature>